<dbReference type="Gene3D" id="3.40.630.30">
    <property type="match status" value="1"/>
</dbReference>
<dbReference type="EMBL" id="VSSQ01093860">
    <property type="protein sequence ID" value="MPN38554.1"/>
    <property type="molecule type" value="Genomic_DNA"/>
</dbReference>
<dbReference type="GO" id="GO:0016747">
    <property type="term" value="F:acyltransferase activity, transferring groups other than amino-acyl groups"/>
    <property type="evidence" value="ECO:0007669"/>
    <property type="project" value="InterPro"/>
</dbReference>
<gene>
    <name evidence="2" type="ORF">SDC9_186078</name>
</gene>
<protein>
    <recommendedName>
        <fullName evidence="1">N-acetyltransferase domain-containing protein</fullName>
    </recommendedName>
</protein>
<dbReference type="SUPFAM" id="SSF55729">
    <property type="entry name" value="Acyl-CoA N-acyltransferases (Nat)"/>
    <property type="match status" value="1"/>
</dbReference>
<dbReference type="InterPro" id="IPR016181">
    <property type="entry name" value="Acyl_CoA_acyltransferase"/>
</dbReference>
<evidence type="ECO:0000259" key="1">
    <source>
        <dbReference type="PROSITE" id="PS51186"/>
    </source>
</evidence>
<evidence type="ECO:0000313" key="2">
    <source>
        <dbReference type="EMBL" id="MPN38554.1"/>
    </source>
</evidence>
<proteinExistence type="predicted"/>
<sequence>MAVIPEYQGKGIGKIIVDTILKTIPQCNVILYAAPGKDAFYEKLGFRRMKTGMALFLNSERMQEKGFTD</sequence>
<dbReference type="AlphaFoldDB" id="A0A645HQZ0"/>
<dbReference type="Pfam" id="PF13508">
    <property type="entry name" value="Acetyltransf_7"/>
    <property type="match status" value="1"/>
</dbReference>
<accession>A0A645HQZ0</accession>
<comment type="caution">
    <text evidence="2">The sequence shown here is derived from an EMBL/GenBank/DDBJ whole genome shotgun (WGS) entry which is preliminary data.</text>
</comment>
<dbReference type="PROSITE" id="PS51186">
    <property type="entry name" value="GNAT"/>
    <property type="match status" value="1"/>
</dbReference>
<dbReference type="CDD" id="cd04301">
    <property type="entry name" value="NAT_SF"/>
    <property type="match status" value="1"/>
</dbReference>
<organism evidence="2">
    <name type="scientific">bioreactor metagenome</name>
    <dbReference type="NCBI Taxonomy" id="1076179"/>
    <lineage>
        <taxon>unclassified sequences</taxon>
        <taxon>metagenomes</taxon>
        <taxon>ecological metagenomes</taxon>
    </lineage>
</organism>
<reference evidence="2" key="1">
    <citation type="submission" date="2019-08" db="EMBL/GenBank/DDBJ databases">
        <authorList>
            <person name="Kucharzyk K."/>
            <person name="Murdoch R.W."/>
            <person name="Higgins S."/>
            <person name="Loffler F."/>
        </authorList>
    </citation>
    <scope>NUCLEOTIDE SEQUENCE</scope>
</reference>
<feature type="domain" description="N-acetyltransferase" evidence="1">
    <location>
        <begin position="1"/>
        <end position="69"/>
    </location>
</feature>
<dbReference type="InterPro" id="IPR000182">
    <property type="entry name" value="GNAT_dom"/>
</dbReference>
<name>A0A645HQZ0_9ZZZZ</name>